<keyword evidence="3" id="KW-1185">Reference proteome</keyword>
<sequence>MTHADTLTYTGNASDLKLIPAWVPGMSNDLYPGTRANPSGSGNTIIIDYDPAATGMANPGYVSGGLSQTEASCNTVILRNGYVRFNVNGGEVYSTGTDSSTANYNTVIINGGSVSSVNGGYANSTGGTGNATANYNTVNITGGTIRNTVYGGYASSTGGTRTATHNTVTIGQNARLANITGIYGGRGMSMGDSFTGNTLNIAGQHTVGSIYSFEHLNFTLSNSMGNGDTLVTADVVNLNMGAPAPGTASTIGRIDIASGGTPLAAGSTVTLIEATTAWNSGSIANSTATGMKGMSLLYEWEIDTSGITPGSASTLKATARSFRLNPQTHALLSGRSAQGALLNQGADLATGRGIANMKASVKAGNQSFLAMQGGSSRYKTGSGIDMDSFAFMGGAVWGTKLNASTDTAFGLFFETGSGSYNSSNSFTNMASVRGSGNTHYIGAGLLGSLEWANGLYTDASLRFGRVESDLSTSVVNYGQRGSYDDTTSLYIGAHLGLGYIWQMTRADVLDVYTRYVWTHTNSDDVRVLGDKYHFDSADSHRWRTGMKYGHTIGNFTPYAGLAYEFEFDGKAGGRVHGYNLKETDMGGSTFVGELGLTWVPASMRNASLDLALEGLAGERDGFMGNVRFNYRF</sequence>
<evidence type="ECO:0000259" key="1">
    <source>
        <dbReference type="PROSITE" id="PS51208"/>
    </source>
</evidence>
<reference evidence="2" key="1">
    <citation type="journal article" date="2022" name="Front. Microbiol.">
        <title>New perspectives on an old grouping: The genomic and phenotypic variability of Oxalobacter formigenes and the implications for calcium oxalate stone prevention.</title>
        <authorList>
            <person name="Chmiel J.A."/>
            <person name="Carr C."/>
            <person name="Stuivenberg G.A."/>
            <person name="Venema R."/>
            <person name="Chanyi R.M."/>
            <person name="Al K.F."/>
            <person name="Giguere D."/>
            <person name="Say H."/>
            <person name="Akouris P.P."/>
            <person name="Dominguez Romero S.A."/>
            <person name="Kwong A."/>
            <person name="Tai V."/>
            <person name="Koval S.F."/>
            <person name="Razvi H."/>
            <person name="Bjazevic J."/>
            <person name="Burton J.P."/>
        </authorList>
    </citation>
    <scope>NUCLEOTIDE SEQUENCE</scope>
    <source>
        <strain evidence="2">WoOx3</strain>
    </source>
</reference>
<dbReference type="NCBIfam" id="TIGR01414">
    <property type="entry name" value="autotrans_barl"/>
    <property type="match status" value="1"/>
</dbReference>
<feature type="domain" description="Autotransporter" evidence="1">
    <location>
        <begin position="360"/>
        <end position="632"/>
    </location>
</feature>
<dbReference type="Gene3D" id="2.40.128.130">
    <property type="entry name" value="Autotransporter beta-domain"/>
    <property type="match status" value="1"/>
</dbReference>
<dbReference type="PROSITE" id="PS51208">
    <property type="entry name" value="AUTOTRANSPORTER"/>
    <property type="match status" value="1"/>
</dbReference>
<name>A0A9E9P4C5_9BURK</name>
<dbReference type="Proteomes" id="UP001156215">
    <property type="component" value="Chromosome"/>
</dbReference>
<dbReference type="InterPro" id="IPR036709">
    <property type="entry name" value="Autotransporte_beta_dom_sf"/>
</dbReference>
<evidence type="ECO:0000313" key="2">
    <source>
        <dbReference type="EMBL" id="WAW09946.1"/>
    </source>
</evidence>
<protein>
    <submittedName>
        <fullName evidence="2">Autotransporter outer membrane beta-barrel domain-containing protein</fullName>
    </submittedName>
</protein>
<accession>A0A9E9P4C5</accession>
<dbReference type="InterPro" id="IPR006315">
    <property type="entry name" value="OM_autotransptr_brl_dom"/>
</dbReference>
<dbReference type="AlphaFoldDB" id="A0A9E9P4C5"/>
<dbReference type="SMART" id="SM00869">
    <property type="entry name" value="Autotransporter"/>
    <property type="match status" value="1"/>
</dbReference>
<dbReference type="RefSeq" id="WP_269308950.1">
    <property type="nucleotide sequence ID" value="NZ_CP098242.1"/>
</dbReference>
<dbReference type="GO" id="GO:0019867">
    <property type="term" value="C:outer membrane"/>
    <property type="evidence" value="ECO:0007669"/>
    <property type="project" value="InterPro"/>
</dbReference>
<evidence type="ECO:0000313" key="3">
    <source>
        <dbReference type="Proteomes" id="UP001156215"/>
    </source>
</evidence>
<dbReference type="SUPFAM" id="SSF103515">
    <property type="entry name" value="Autotransporter"/>
    <property type="match status" value="1"/>
</dbReference>
<dbReference type="KEGG" id="ovb:NB640_12100"/>
<dbReference type="EMBL" id="CP098242">
    <property type="protein sequence ID" value="WAW09946.1"/>
    <property type="molecule type" value="Genomic_DNA"/>
</dbReference>
<proteinExistence type="predicted"/>
<dbReference type="InterPro" id="IPR005546">
    <property type="entry name" value="Autotransporte_beta"/>
</dbReference>
<gene>
    <name evidence="2" type="ORF">NB640_12100</name>
</gene>
<organism evidence="2 3">
    <name type="scientific">Oxalobacter vibrioformis</name>
    <dbReference type="NCBI Taxonomy" id="933080"/>
    <lineage>
        <taxon>Bacteria</taxon>
        <taxon>Pseudomonadati</taxon>
        <taxon>Pseudomonadota</taxon>
        <taxon>Betaproteobacteria</taxon>
        <taxon>Burkholderiales</taxon>
        <taxon>Oxalobacteraceae</taxon>
        <taxon>Oxalobacter</taxon>
    </lineage>
</organism>
<dbReference type="Pfam" id="PF03797">
    <property type="entry name" value="Autotransporter"/>
    <property type="match status" value="1"/>
</dbReference>